<comment type="caution">
    <text evidence="2">The sequence shown here is derived from an EMBL/GenBank/DDBJ whole genome shotgun (WGS) entry which is preliminary data.</text>
</comment>
<feature type="region of interest" description="Disordered" evidence="1">
    <location>
        <begin position="33"/>
        <end position="125"/>
    </location>
</feature>
<dbReference type="EMBL" id="JAUESC010000382">
    <property type="protein sequence ID" value="KAK0586780.1"/>
    <property type="molecule type" value="Genomic_DNA"/>
</dbReference>
<feature type="compositionally biased region" description="Low complexity" evidence="1">
    <location>
        <begin position="181"/>
        <end position="192"/>
    </location>
</feature>
<accession>A0AA39VMY1</accession>
<protein>
    <submittedName>
        <fullName evidence="2">Uncharacterized protein</fullName>
    </submittedName>
</protein>
<evidence type="ECO:0000313" key="3">
    <source>
        <dbReference type="Proteomes" id="UP001168877"/>
    </source>
</evidence>
<reference evidence="2" key="1">
    <citation type="journal article" date="2022" name="Plant J.">
        <title>Strategies of tolerance reflected in two North American maple genomes.</title>
        <authorList>
            <person name="McEvoy S.L."/>
            <person name="Sezen U.U."/>
            <person name="Trouern-Trend A."/>
            <person name="McMahon S.M."/>
            <person name="Schaberg P.G."/>
            <person name="Yang J."/>
            <person name="Wegrzyn J.L."/>
            <person name="Swenson N.G."/>
        </authorList>
    </citation>
    <scope>NUCLEOTIDE SEQUENCE</scope>
    <source>
        <strain evidence="2">NS2018</strain>
    </source>
</reference>
<feature type="compositionally biased region" description="Gly residues" evidence="1">
    <location>
        <begin position="53"/>
        <end position="62"/>
    </location>
</feature>
<proteinExistence type="predicted"/>
<organism evidence="2 3">
    <name type="scientific">Acer saccharum</name>
    <name type="common">Sugar maple</name>
    <dbReference type="NCBI Taxonomy" id="4024"/>
    <lineage>
        <taxon>Eukaryota</taxon>
        <taxon>Viridiplantae</taxon>
        <taxon>Streptophyta</taxon>
        <taxon>Embryophyta</taxon>
        <taxon>Tracheophyta</taxon>
        <taxon>Spermatophyta</taxon>
        <taxon>Magnoliopsida</taxon>
        <taxon>eudicotyledons</taxon>
        <taxon>Gunneridae</taxon>
        <taxon>Pentapetalae</taxon>
        <taxon>rosids</taxon>
        <taxon>malvids</taxon>
        <taxon>Sapindales</taxon>
        <taxon>Sapindaceae</taxon>
        <taxon>Hippocastanoideae</taxon>
        <taxon>Acereae</taxon>
        <taxon>Acer</taxon>
    </lineage>
</organism>
<dbReference type="Proteomes" id="UP001168877">
    <property type="component" value="Unassembled WGS sequence"/>
</dbReference>
<sequence length="286" mass="30480">MVSDATTENAAKKEDPLYGPWLLVSYGKQGNRNFKGRYGRPDFGNNNSADRNGYGGKSGGSNTGRKKEGDFPNARTGKSEQVKYGSKELKPDMAKTVDAIRGSGSRFDILNDESDEMGSEKAVLNESKDATVTIQKDKAVLSEITNQSNRKGDNLPRVSSQNSKKKNKNAVKLGGKDSYVSKSSKIGGASSSNRNSCSKDRSIRIEVVHPATECDDNDIDTVGGGDVGGADLNFSNARGGLVLLPATKEVSCLASRWRRAPSPIGGELILTSKQAKPSPATSLEEA</sequence>
<keyword evidence="3" id="KW-1185">Reference proteome</keyword>
<feature type="region of interest" description="Disordered" evidence="1">
    <location>
        <begin position="143"/>
        <end position="201"/>
    </location>
</feature>
<evidence type="ECO:0000313" key="2">
    <source>
        <dbReference type="EMBL" id="KAK0586780.1"/>
    </source>
</evidence>
<reference evidence="2" key="2">
    <citation type="submission" date="2023-06" db="EMBL/GenBank/DDBJ databases">
        <authorList>
            <person name="Swenson N.G."/>
            <person name="Wegrzyn J.L."/>
            <person name="Mcevoy S.L."/>
        </authorList>
    </citation>
    <scope>NUCLEOTIDE SEQUENCE</scope>
    <source>
        <strain evidence="2">NS2018</strain>
        <tissue evidence="2">Leaf</tissue>
    </source>
</reference>
<gene>
    <name evidence="2" type="ORF">LWI29_012153</name>
</gene>
<name>A0AA39VMY1_ACESA</name>
<evidence type="ECO:0000256" key="1">
    <source>
        <dbReference type="SAM" id="MobiDB-lite"/>
    </source>
</evidence>
<dbReference type="AlphaFoldDB" id="A0AA39VMY1"/>
<feature type="compositionally biased region" description="Basic and acidic residues" evidence="1">
    <location>
        <begin position="77"/>
        <end position="95"/>
    </location>
</feature>